<dbReference type="GO" id="GO:0005576">
    <property type="term" value="C:extracellular region"/>
    <property type="evidence" value="ECO:0007669"/>
    <property type="project" value="TreeGrafter"/>
</dbReference>
<evidence type="ECO:0000256" key="6">
    <source>
        <dbReference type="ARBA" id="ARBA00022960"/>
    </source>
</evidence>
<evidence type="ECO:0000256" key="5">
    <source>
        <dbReference type="ARBA" id="ARBA00022801"/>
    </source>
</evidence>
<evidence type="ECO:0000256" key="8">
    <source>
        <dbReference type="ARBA" id="ARBA00023316"/>
    </source>
</evidence>
<evidence type="ECO:0000259" key="9">
    <source>
        <dbReference type="PROSITE" id="PS52029"/>
    </source>
</evidence>
<dbReference type="AlphaFoldDB" id="A0A1W1DB67"/>
<keyword evidence="6" id="KW-0133">Cell shape</keyword>
<keyword evidence="4" id="KW-0808">Transferase</keyword>
<comment type="pathway">
    <text evidence="1">Cell wall biogenesis; peptidoglycan biosynthesis.</text>
</comment>
<dbReference type="CDD" id="cd16913">
    <property type="entry name" value="YkuD_like"/>
    <property type="match status" value="1"/>
</dbReference>
<dbReference type="GO" id="GO:0008360">
    <property type="term" value="P:regulation of cell shape"/>
    <property type="evidence" value="ECO:0007669"/>
    <property type="project" value="UniProtKB-KW"/>
</dbReference>
<evidence type="ECO:0000256" key="1">
    <source>
        <dbReference type="ARBA" id="ARBA00004752"/>
    </source>
</evidence>
<dbReference type="SUPFAM" id="SSF141523">
    <property type="entry name" value="L,D-transpeptidase catalytic domain-like"/>
    <property type="match status" value="1"/>
</dbReference>
<name>A0A1W1DB67_9ZZZZ</name>
<dbReference type="GO" id="GO:0016757">
    <property type="term" value="F:glycosyltransferase activity"/>
    <property type="evidence" value="ECO:0007669"/>
    <property type="project" value="UniProtKB-KW"/>
</dbReference>
<proteinExistence type="inferred from homology"/>
<keyword evidence="3" id="KW-0328">Glycosyltransferase</keyword>
<dbReference type="InterPro" id="IPR005490">
    <property type="entry name" value="LD_TPept_cat_dom"/>
</dbReference>
<organism evidence="10">
    <name type="scientific">hydrothermal vent metagenome</name>
    <dbReference type="NCBI Taxonomy" id="652676"/>
    <lineage>
        <taxon>unclassified sequences</taxon>
        <taxon>metagenomes</taxon>
        <taxon>ecological metagenomes</taxon>
    </lineage>
</organism>
<evidence type="ECO:0000256" key="7">
    <source>
        <dbReference type="ARBA" id="ARBA00022984"/>
    </source>
</evidence>
<dbReference type="GO" id="GO:0071972">
    <property type="term" value="F:peptidoglycan L,D-transpeptidase activity"/>
    <property type="evidence" value="ECO:0007669"/>
    <property type="project" value="TreeGrafter"/>
</dbReference>
<evidence type="ECO:0000256" key="3">
    <source>
        <dbReference type="ARBA" id="ARBA00022676"/>
    </source>
</evidence>
<dbReference type="EMBL" id="FPHR01000031">
    <property type="protein sequence ID" value="SFV77760.1"/>
    <property type="molecule type" value="Genomic_DNA"/>
</dbReference>
<protein>
    <submittedName>
        <fullName evidence="10">Conserved domain protein</fullName>
    </submittedName>
</protein>
<dbReference type="InterPro" id="IPR050979">
    <property type="entry name" value="LD-transpeptidase"/>
</dbReference>
<reference evidence="10" key="1">
    <citation type="submission" date="2016-10" db="EMBL/GenBank/DDBJ databases">
        <authorList>
            <person name="de Groot N.N."/>
        </authorList>
    </citation>
    <scope>NUCLEOTIDE SEQUENCE</scope>
</reference>
<evidence type="ECO:0000313" key="10">
    <source>
        <dbReference type="EMBL" id="SFV77760.1"/>
    </source>
</evidence>
<evidence type="ECO:0000256" key="4">
    <source>
        <dbReference type="ARBA" id="ARBA00022679"/>
    </source>
</evidence>
<keyword evidence="7" id="KW-0573">Peptidoglycan synthesis</keyword>
<gene>
    <name evidence="10" type="ORF">MNB_SUP05-4-911</name>
</gene>
<comment type="similarity">
    <text evidence="2">Belongs to the YkuD family.</text>
</comment>
<accession>A0A1W1DB67</accession>
<dbReference type="GO" id="GO:0018104">
    <property type="term" value="P:peptidoglycan-protein cross-linking"/>
    <property type="evidence" value="ECO:0007669"/>
    <property type="project" value="TreeGrafter"/>
</dbReference>
<sequence length="148" mass="16434">MITINIANQTLVFQNKSYAISSAANGVGEQEGSFCTPLGKFKIAEKIGQELELNSVLKGRVFTSEIYTAELAQRHPDRDWILTRILWLDGVENHNANTKSRYIYLHGSPDETPMGIPGSKGCIRMHNKDIIELFDLAQIGEEVAIIAS</sequence>
<dbReference type="GO" id="GO:0071555">
    <property type="term" value="P:cell wall organization"/>
    <property type="evidence" value="ECO:0007669"/>
    <property type="project" value="UniProtKB-KW"/>
</dbReference>
<dbReference type="PROSITE" id="PS52029">
    <property type="entry name" value="LD_TPASE"/>
    <property type="match status" value="1"/>
</dbReference>
<dbReference type="Pfam" id="PF03734">
    <property type="entry name" value="YkuD"/>
    <property type="match status" value="1"/>
</dbReference>
<evidence type="ECO:0000256" key="2">
    <source>
        <dbReference type="ARBA" id="ARBA00005992"/>
    </source>
</evidence>
<keyword evidence="5" id="KW-0378">Hydrolase</keyword>
<dbReference type="PANTHER" id="PTHR30582">
    <property type="entry name" value="L,D-TRANSPEPTIDASE"/>
    <property type="match status" value="1"/>
</dbReference>
<dbReference type="PANTHER" id="PTHR30582:SF24">
    <property type="entry name" value="L,D-TRANSPEPTIDASE ERFK_SRFK-RELATED"/>
    <property type="match status" value="1"/>
</dbReference>
<dbReference type="Gene3D" id="2.40.440.10">
    <property type="entry name" value="L,D-transpeptidase catalytic domain-like"/>
    <property type="match status" value="1"/>
</dbReference>
<dbReference type="InterPro" id="IPR038063">
    <property type="entry name" value="Transpep_catalytic_dom"/>
</dbReference>
<keyword evidence="8" id="KW-0961">Cell wall biogenesis/degradation</keyword>
<feature type="domain" description="L,D-TPase catalytic" evidence="9">
    <location>
        <begin position="1"/>
        <end position="146"/>
    </location>
</feature>
<dbReference type="UniPathway" id="UPA00219"/>